<protein>
    <submittedName>
        <fullName evidence="1">Holin</fullName>
    </submittedName>
</protein>
<organism evidence="1">
    <name type="scientific">Siphoviridae sp. ctGz830</name>
    <dbReference type="NCBI Taxonomy" id="2827825"/>
    <lineage>
        <taxon>Viruses</taxon>
        <taxon>Duplodnaviria</taxon>
        <taxon>Heunggongvirae</taxon>
        <taxon>Uroviricota</taxon>
        <taxon>Caudoviricetes</taxon>
    </lineage>
</organism>
<proteinExistence type="predicted"/>
<accession>A0A8S5TB66</accession>
<name>A0A8S5TB66_9CAUD</name>
<reference evidence="1" key="1">
    <citation type="journal article" date="2021" name="Proc. Natl. Acad. Sci. U.S.A.">
        <title>A Catalog of Tens of Thousands of Viruses from Human Metagenomes Reveals Hidden Associations with Chronic Diseases.</title>
        <authorList>
            <person name="Tisza M.J."/>
            <person name="Buck C.B."/>
        </authorList>
    </citation>
    <scope>NUCLEOTIDE SEQUENCE</scope>
    <source>
        <strain evidence="1">CtGz830</strain>
    </source>
</reference>
<dbReference type="EMBL" id="BK032780">
    <property type="protein sequence ID" value="DAF59994.1"/>
    <property type="molecule type" value="Genomic_DNA"/>
</dbReference>
<evidence type="ECO:0000313" key="1">
    <source>
        <dbReference type="EMBL" id="DAF59994.1"/>
    </source>
</evidence>
<sequence>MSFKDIKLQKIADILMSIVTGLEMTNMSAQEKKAEAMKKAIQEIYDKTGVNLDEATLSTIIDIAVAHMQDK</sequence>